<dbReference type="Gene3D" id="3.40.50.410">
    <property type="entry name" value="von Willebrand factor, type A domain"/>
    <property type="match status" value="2"/>
</dbReference>
<dbReference type="Pfam" id="PF04811">
    <property type="entry name" value="Sec23_trunk"/>
    <property type="match status" value="2"/>
</dbReference>
<dbReference type="GO" id="GO:0008270">
    <property type="term" value="F:zinc ion binding"/>
    <property type="evidence" value="ECO:0007669"/>
    <property type="project" value="TreeGrafter"/>
</dbReference>
<dbReference type="OrthoDB" id="49016at2759"/>
<dbReference type="GO" id="GO:0030127">
    <property type="term" value="C:COPII vesicle coat"/>
    <property type="evidence" value="ECO:0007669"/>
    <property type="project" value="InterPro"/>
</dbReference>
<evidence type="ECO:0000313" key="3">
    <source>
        <dbReference type="EMBL" id="GBP06239.1"/>
    </source>
</evidence>
<feature type="domain" description="Sec23/Sec24 trunk" evidence="2">
    <location>
        <begin position="58"/>
        <end position="133"/>
    </location>
</feature>
<name>A0A4C1SVL5_EUMVA</name>
<dbReference type="EMBL" id="BGZK01007926">
    <property type="protein sequence ID" value="GBP06239.1"/>
    <property type="molecule type" value="Genomic_DNA"/>
</dbReference>
<dbReference type="InterPro" id="IPR006896">
    <property type="entry name" value="Sec23/24_trunk_dom"/>
</dbReference>
<sequence>MWLLRKCLFDALKHLDDMPGDARTKIGFVAYNSNVHFYSMAEGYNQPHEMTLWILTQASGGRITVFQTCLPNKGPGSLEPREDPNNRSAKEVAHLNPATDFYKRYALECSGYQIVVDLFLLNQQYSDMATICQSGQLIAPRSLAIMPLYISALLKHNPNANPTATNDDADDEEDLPDIQRLQLSAE</sequence>
<dbReference type="STRING" id="151549.A0A4C1SVL5"/>
<evidence type="ECO:0000313" key="4">
    <source>
        <dbReference type="Proteomes" id="UP000299102"/>
    </source>
</evidence>
<dbReference type="GO" id="GO:0006886">
    <property type="term" value="P:intracellular protein transport"/>
    <property type="evidence" value="ECO:0007669"/>
    <property type="project" value="InterPro"/>
</dbReference>
<dbReference type="GO" id="GO:0070971">
    <property type="term" value="C:endoplasmic reticulum exit site"/>
    <property type="evidence" value="ECO:0007669"/>
    <property type="project" value="TreeGrafter"/>
</dbReference>
<dbReference type="SUPFAM" id="SSF53300">
    <property type="entry name" value="vWA-like"/>
    <property type="match status" value="1"/>
</dbReference>
<feature type="compositionally biased region" description="Acidic residues" evidence="1">
    <location>
        <begin position="167"/>
        <end position="176"/>
    </location>
</feature>
<dbReference type="GO" id="GO:0090110">
    <property type="term" value="P:COPII-coated vesicle cargo loading"/>
    <property type="evidence" value="ECO:0007669"/>
    <property type="project" value="TreeGrafter"/>
</dbReference>
<proteinExistence type="predicted"/>
<comment type="caution">
    <text evidence="3">The sequence shown here is derived from an EMBL/GenBank/DDBJ whole genome shotgun (WGS) entry which is preliminary data.</text>
</comment>
<dbReference type="PANTHER" id="PTHR13803:SF39">
    <property type="entry name" value="SECRETORY 24AB, ISOFORM A"/>
    <property type="match status" value="1"/>
</dbReference>
<gene>
    <name evidence="3" type="primary">SEC24A</name>
    <name evidence="3" type="ORF">EVAR_71720_1</name>
</gene>
<dbReference type="InterPro" id="IPR050550">
    <property type="entry name" value="SEC23_SEC24_subfamily"/>
</dbReference>
<dbReference type="PANTHER" id="PTHR13803">
    <property type="entry name" value="SEC24-RELATED PROTEIN"/>
    <property type="match status" value="1"/>
</dbReference>
<accession>A0A4C1SVL5</accession>
<dbReference type="Proteomes" id="UP000299102">
    <property type="component" value="Unassembled WGS sequence"/>
</dbReference>
<organism evidence="3 4">
    <name type="scientific">Eumeta variegata</name>
    <name type="common">Bagworm moth</name>
    <name type="synonym">Eumeta japonica</name>
    <dbReference type="NCBI Taxonomy" id="151549"/>
    <lineage>
        <taxon>Eukaryota</taxon>
        <taxon>Metazoa</taxon>
        <taxon>Ecdysozoa</taxon>
        <taxon>Arthropoda</taxon>
        <taxon>Hexapoda</taxon>
        <taxon>Insecta</taxon>
        <taxon>Pterygota</taxon>
        <taxon>Neoptera</taxon>
        <taxon>Endopterygota</taxon>
        <taxon>Lepidoptera</taxon>
        <taxon>Glossata</taxon>
        <taxon>Ditrysia</taxon>
        <taxon>Tineoidea</taxon>
        <taxon>Psychidae</taxon>
        <taxon>Oiketicinae</taxon>
        <taxon>Eumeta</taxon>
    </lineage>
</organism>
<feature type="domain" description="Sec23/Sec24 trunk" evidence="2">
    <location>
        <begin position="13"/>
        <end position="52"/>
    </location>
</feature>
<keyword evidence="4" id="KW-1185">Reference proteome</keyword>
<evidence type="ECO:0000259" key="2">
    <source>
        <dbReference type="Pfam" id="PF04811"/>
    </source>
</evidence>
<dbReference type="InterPro" id="IPR036465">
    <property type="entry name" value="vWFA_dom_sf"/>
</dbReference>
<evidence type="ECO:0000256" key="1">
    <source>
        <dbReference type="SAM" id="MobiDB-lite"/>
    </source>
</evidence>
<dbReference type="AlphaFoldDB" id="A0A4C1SVL5"/>
<protein>
    <submittedName>
        <fullName evidence="3">Protein transport protein Sec24A</fullName>
    </submittedName>
</protein>
<feature type="region of interest" description="Disordered" evidence="1">
    <location>
        <begin position="160"/>
        <end position="186"/>
    </location>
</feature>
<dbReference type="GO" id="GO:0000149">
    <property type="term" value="F:SNARE binding"/>
    <property type="evidence" value="ECO:0007669"/>
    <property type="project" value="TreeGrafter"/>
</dbReference>
<reference evidence="3 4" key="1">
    <citation type="journal article" date="2019" name="Commun. Biol.">
        <title>The bagworm genome reveals a unique fibroin gene that provides high tensile strength.</title>
        <authorList>
            <person name="Kono N."/>
            <person name="Nakamura H."/>
            <person name="Ohtoshi R."/>
            <person name="Tomita M."/>
            <person name="Numata K."/>
            <person name="Arakawa K."/>
        </authorList>
    </citation>
    <scope>NUCLEOTIDE SEQUENCE [LARGE SCALE GENOMIC DNA]</scope>
</reference>